<protein>
    <submittedName>
        <fullName evidence="1">Uncharacterized protein</fullName>
    </submittedName>
</protein>
<keyword evidence="2" id="KW-1185">Reference proteome</keyword>
<evidence type="ECO:0000313" key="2">
    <source>
        <dbReference type="Proteomes" id="UP001500280"/>
    </source>
</evidence>
<evidence type="ECO:0000313" key="1">
    <source>
        <dbReference type="EMBL" id="GAA1667895.1"/>
    </source>
</evidence>
<comment type="caution">
    <text evidence="1">The sequence shown here is derived from an EMBL/GenBank/DDBJ whole genome shotgun (WGS) entry which is preliminary data.</text>
</comment>
<dbReference type="Proteomes" id="UP001500280">
    <property type="component" value="Unassembled WGS sequence"/>
</dbReference>
<proteinExistence type="predicted"/>
<reference evidence="1 2" key="1">
    <citation type="journal article" date="2019" name="Int. J. Syst. Evol. Microbiol.">
        <title>The Global Catalogue of Microorganisms (GCM) 10K type strain sequencing project: providing services to taxonomists for standard genome sequencing and annotation.</title>
        <authorList>
            <consortium name="The Broad Institute Genomics Platform"/>
            <consortium name="The Broad Institute Genome Sequencing Center for Infectious Disease"/>
            <person name="Wu L."/>
            <person name="Ma J."/>
        </authorList>
    </citation>
    <scope>NUCLEOTIDE SEQUENCE [LARGE SCALE GENOMIC DNA]</scope>
    <source>
        <strain evidence="1 2">JCM 14307</strain>
    </source>
</reference>
<name>A0ABN2GA35_9ACTN</name>
<dbReference type="EMBL" id="BAAANF010000002">
    <property type="protein sequence ID" value="GAA1667895.1"/>
    <property type="molecule type" value="Genomic_DNA"/>
</dbReference>
<gene>
    <name evidence="1" type="ORF">GCM10009745_07820</name>
</gene>
<organism evidence="1 2">
    <name type="scientific">Kribbella yunnanensis</name>
    <dbReference type="NCBI Taxonomy" id="190194"/>
    <lineage>
        <taxon>Bacteria</taxon>
        <taxon>Bacillati</taxon>
        <taxon>Actinomycetota</taxon>
        <taxon>Actinomycetes</taxon>
        <taxon>Propionibacteriales</taxon>
        <taxon>Kribbellaceae</taxon>
        <taxon>Kribbella</taxon>
    </lineage>
</organism>
<accession>A0ABN2GA35</accession>
<sequence length="50" mass="5293">MVGGFSKWGSVLKEQPTHLWALGEAGEGAGVFRRVEMGGWGGEQVFTVVG</sequence>